<organism evidence="1 2">
    <name type="scientific">Mucilaginibacter gotjawali</name>
    <dbReference type="NCBI Taxonomy" id="1550579"/>
    <lineage>
        <taxon>Bacteria</taxon>
        <taxon>Pseudomonadati</taxon>
        <taxon>Bacteroidota</taxon>
        <taxon>Sphingobacteriia</taxon>
        <taxon>Sphingobacteriales</taxon>
        <taxon>Sphingobacteriaceae</taxon>
        <taxon>Mucilaginibacter</taxon>
    </lineage>
</organism>
<evidence type="ECO:0000313" key="2">
    <source>
        <dbReference type="Proteomes" id="UP000218263"/>
    </source>
</evidence>
<dbReference type="Proteomes" id="UP000218263">
    <property type="component" value="Chromosome"/>
</dbReference>
<dbReference type="RefSeq" id="WP_096349242.1">
    <property type="nucleotide sequence ID" value="NZ_AP017313.1"/>
</dbReference>
<keyword evidence="2" id="KW-1185">Reference proteome</keyword>
<dbReference type="OrthoDB" id="886726at2"/>
<sequence length="94" mass="11291">MEESEWKKIAYNCKKATFLIEKKQIGSISMREKMELKIHLAGCSVCRIFEQQSIIINKLVHDLFHEPKPDELIRLDDNFKRELQHRIEEKLDKH</sequence>
<dbReference type="KEGG" id="mgot:MgSA37_00008"/>
<evidence type="ECO:0000313" key="1">
    <source>
        <dbReference type="EMBL" id="BAU51859.1"/>
    </source>
</evidence>
<proteinExistence type="predicted"/>
<dbReference type="AlphaFoldDB" id="A0A125T1U7"/>
<accession>A0A125T1U7</accession>
<reference evidence="1 2" key="1">
    <citation type="submission" date="2015-12" db="EMBL/GenBank/DDBJ databases">
        <title>Genome sequence of Mucilaginibacter gotjawali.</title>
        <authorList>
            <person name="Lee J.S."/>
            <person name="Lee K.C."/>
            <person name="Kim K.K."/>
            <person name="Lee B.W."/>
        </authorList>
    </citation>
    <scope>NUCLEOTIDE SEQUENCE [LARGE SCALE GENOMIC DNA]</scope>
    <source>
        <strain evidence="1 2">SA3-7</strain>
    </source>
</reference>
<dbReference type="EMBL" id="AP017313">
    <property type="protein sequence ID" value="BAU51859.1"/>
    <property type="molecule type" value="Genomic_DNA"/>
</dbReference>
<name>A0A125T1U7_9SPHI</name>
<gene>
    <name evidence="1" type="ORF">MgSA37_00008</name>
</gene>
<protein>
    <submittedName>
        <fullName evidence="1">Uncharacterized protein</fullName>
    </submittedName>
</protein>